<evidence type="ECO:0000313" key="1">
    <source>
        <dbReference type="EMBL" id="EYU14790.1"/>
    </source>
</evidence>
<organism evidence="1 2">
    <name type="scientific">Photorhabdus aegyptia</name>
    <dbReference type="NCBI Taxonomy" id="2805098"/>
    <lineage>
        <taxon>Bacteria</taxon>
        <taxon>Pseudomonadati</taxon>
        <taxon>Pseudomonadota</taxon>
        <taxon>Gammaproteobacteria</taxon>
        <taxon>Enterobacterales</taxon>
        <taxon>Morganellaceae</taxon>
        <taxon>Photorhabdus</taxon>
    </lineage>
</organism>
<reference evidence="1 2" key="1">
    <citation type="submission" date="2014-03" db="EMBL/GenBank/DDBJ databases">
        <title>Draft Genome of Photorhabdus luminescens BA1, an Egyptian Isolate.</title>
        <authorList>
            <person name="Ghazal S."/>
            <person name="Hurst S.G.IV."/>
            <person name="Morris K."/>
            <person name="Thomas K."/>
            <person name="Tisa L.S."/>
        </authorList>
    </citation>
    <scope>NUCLEOTIDE SEQUENCE [LARGE SCALE GENOMIC DNA]</scope>
    <source>
        <strain evidence="1 2">BA1</strain>
    </source>
</reference>
<evidence type="ECO:0000313" key="2">
    <source>
        <dbReference type="Proteomes" id="UP000023464"/>
    </source>
</evidence>
<comment type="caution">
    <text evidence="1">The sequence shown here is derived from an EMBL/GenBank/DDBJ whole genome shotgun (WGS) entry which is preliminary data.</text>
</comment>
<keyword evidence="2" id="KW-1185">Reference proteome</keyword>
<name>A0A022PJU7_9GAMM</name>
<accession>A0A022PJU7</accession>
<protein>
    <submittedName>
        <fullName evidence="1">Uncharacterized protein</fullName>
    </submittedName>
</protein>
<proteinExistence type="predicted"/>
<gene>
    <name evidence="1" type="ORF">BA1DRAFT_02723</name>
</gene>
<dbReference type="EMBL" id="JFGV01000039">
    <property type="protein sequence ID" value="EYU14790.1"/>
    <property type="molecule type" value="Genomic_DNA"/>
</dbReference>
<dbReference type="AlphaFoldDB" id="A0A022PJU7"/>
<dbReference type="Proteomes" id="UP000023464">
    <property type="component" value="Unassembled WGS sequence"/>
</dbReference>
<sequence>MDSASQGGPAGYTGSGIGCLLGHLVAANTEVEKSAPIDTPITHADHRRFRPIFCFTLLMNVFSVFIGYSDGDCSPIAMLKIFILCDNPVPARLPWPFKGAP</sequence>